<keyword evidence="3" id="KW-1185">Reference proteome</keyword>
<evidence type="ECO:0000313" key="2">
    <source>
        <dbReference type="EMBL" id="PUZ38698.1"/>
    </source>
</evidence>
<evidence type="ECO:0000256" key="1">
    <source>
        <dbReference type="SAM" id="MobiDB-lite"/>
    </source>
</evidence>
<organism evidence="2 3">
    <name type="scientific">Panicum hallii var. hallii</name>
    <dbReference type="NCBI Taxonomy" id="1504633"/>
    <lineage>
        <taxon>Eukaryota</taxon>
        <taxon>Viridiplantae</taxon>
        <taxon>Streptophyta</taxon>
        <taxon>Embryophyta</taxon>
        <taxon>Tracheophyta</taxon>
        <taxon>Spermatophyta</taxon>
        <taxon>Magnoliopsida</taxon>
        <taxon>Liliopsida</taxon>
        <taxon>Poales</taxon>
        <taxon>Poaceae</taxon>
        <taxon>PACMAD clade</taxon>
        <taxon>Panicoideae</taxon>
        <taxon>Panicodae</taxon>
        <taxon>Paniceae</taxon>
        <taxon>Panicinae</taxon>
        <taxon>Panicum</taxon>
        <taxon>Panicum sect. Panicum</taxon>
    </lineage>
</organism>
<dbReference type="Proteomes" id="UP000244336">
    <property type="component" value="Chromosome 9"/>
</dbReference>
<sequence length="218" mass="23065">MSFTSWERVSGSSPSKWLSARSMICSSVMLPISGGMLPVSLLPPRYSDLTFSSLPISGGIEPVRLLPSSLRSSNLVRLAISTGIAPTSPKDPKSSAASCLSFPMLRGDRPRQMLVARDPQQSQARRVADPLRYGAVQVVVLLQDKGFQARERREVEPGQRPVQNHVAEAELGDVTGGVAGDERPAARAGGGGGGVGRQVPRAEGLVVVDTGQARLPSE</sequence>
<feature type="region of interest" description="Disordered" evidence="1">
    <location>
        <begin position="151"/>
        <end position="218"/>
    </location>
</feature>
<name>A0A2T7C5S7_9POAL</name>
<gene>
    <name evidence="2" type="ORF">GQ55_9G217600</name>
</gene>
<protein>
    <submittedName>
        <fullName evidence="2">Uncharacterized protein</fullName>
    </submittedName>
</protein>
<dbReference type="EMBL" id="CM009757">
    <property type="protein sequence ID" value="PUZ38698.1"/>
    <property type="molecule type" value="Genomic_DNA"/>
</dbReference>
<dbReference type="AlphaFoldDB" id="A0A2T7C5S7"/>
<accession>A0A2T7C5S7</accession>
<proteinExistence type="predicted"/>
<dbReference type="Gramene" id="PUZ38698">
    <property type="protein sequence ID" value="PUZ38698"/>
    <property type="gene ID" value="GQ55_9G217600"/>
</dbReference>
<reference evidence="2 3" key="1">
    <citation type="submission" date="2018-04" db="EMBL/GenBank/DDBJ databases">
        <title>WGS assembly of Panicum hallii var. hallii HAL2.</title>
        <authorList>
            <person name="Lovell J."/>
            <person name="Jenkins J."/>
            <person name="Lowry D."/>
            <person name="Mamidi S."/>
            <person name="Sreedasyam A."/>
            <person name="Weng X."/>
            <person name="Barry K."/>
            <person name="Bonette J."/>
            <person name="Campitelli B."/>
            <person name="Daum C."/>
            <person name="Gordon S."/>
            <person name="Gould B."/>
            <person name="Lipzen A."/>
            <person name="MacQueen A."/>
            <person name="Palacio-Mejia J."/>
            <person name="Plott C."/>
            <person name="Shakirov E."/>
            <person name="Shu S."/>
            <person name="Yoshinaga Y."/>
            <person name="Zane M."/>
            <person name="Rokhsar D."/>
            <person name="Grimwood J."/>
            <person name="Schmutz J."/>
            <person name="Juenger T."/>
        </authorList>
    </citation>
    <scope>NUCLEOTIDE SEQUENCE [LARGE SCALE GENOMIC DNA]</scope>
    <source>
        <strain evidence="3">cv. HAL2</strain>
    </source>
</reference>
<evidence type="ECO:0000313" key="3">
    <source>
        <dbReference type="Proteomes" id="UP000244336"/>
    </source>
</evidence>